<dbReference type="EMBL" id="JAVFHQ010000019">
    <property type="protein sequence ID" value="KAK4545460.1"/>
    <property type="molecule type" value="Genomic_DNA"/>
</dbReference>
<accession>A0AAV9JLS8</accession>
<gene>
    <name evidence="1" type="ORF">LTR36_002810</name>
</gene>
<comment type="caution">
    <text evidence="1">The sequence shown here is derived from an EMBL/GenBank/DDBJ whole genome shotgun (WGS) entry which is preliminary data.</text>
</comment>
<keyword evidence="2" id="KW-1185">Reference proteome</keyword>
<sequence>MQSYVTDLHINNVAAAKSWPLYLPSNQNAEIALKPREGNAAAVVRALSHSLVVVEVASDKLVDFLMEPGIDTRDLEDPPAVAARWRVGADAELFPPLFLGYFRDAWYGLLRTKKREQLRRVASLYDWAATVIAPVFLQRMLCARYAAPDMLCDEYIIEFVDHMLSHLSPATFFSPGAAAGIDATGSITSFEWVTRAIACSNSQLARQRAKDFDKMC</sequence>
<evidence type="ECO:0000313" key="1">
    <source>
        <dbReference type="EMBL" id="KAK4545460.1"/>
    </source>
</evidence>
<dbReference type="AlphaFoldDB" id="A0AAV9JLS8"/>
<organism evidence="1 2">
    <name type="scientific">Oleoguttula mirabilis</name>
    <dbReference type="NCBI Taxonomy" id="1507867"/>
    <lineage>
        <taxon>Eukaryota</taxon>
        <taxon>Fungi</taxon>
        <taxon>Dikarya</taxon>
        <taxon>Ascomycota</taxon>
        <taxon>Pezizomycotina</taxon>
        <taxon>Dothideomycetes</taxon>
        <taxon>Dothideomycetidae</taxon>
        <taxon>Mycosphaerellales</taxon>
        <taxon>Teratosphaeriaceae</taxon>
        <taxon>Oleoguttula</taxon>
    </lineage>
</organism>
<dbReference type="Proteomes" id="UP001324427">
    <property type="component" value="Unassembled WGS sequence"/>
</dbReference>
<protein>
    <submittedName>
        <fullName evidence="1">Uncharacterized protein</fullName>
    </submittedName>
</protein>
<evidence type="ECO:0000313" key="2">
    <source>
        <dbReference type="Proteomes" id="UP001324427"/>
    </source>
</evidence>
<name>A0AAV9JLS8_9PEZI</name>
<reference evidence="1 2" key="1">
    <citation type="submission" date="2021-11" db="EMBL/GenBank/DDBJ databases">
        <title>Black yeast isolated from Biological Soil Crust.</title>
        <authorList>
            <person name="Kurbessoian T."/>
        </authorList>
    </citation>
    <scope>NUCLEOTIDE SEQUENCE [LARGE SCALE GENOMIC DNA]</scope>
    <source>
        <strain evidence="1 2">CCFEE 5522</strain>
    </source>
</reference>
<proteinExistence type="predicted"/>